<name>A0A4R1PMF4_9FIRM</name>
<accession>A0A4R1PMF4</accession>
<proteinExistence type="predicted"/>
<keyword evidence="2" id="KW-0732">Signal</keyword>
<comment type="caution">
    <text evidence="3">The sequence shown here is derived from an EMBL/GenBank/DDBJ whole genome shotgun (WGS) entry which is preliminary data.</text>
</comment>
<feature type="transmembrane region" description="Helical" evidence="1">
    <location>
        <begin position="141"/>
        <end position="160"/>
    </location>
</feature>
<dbReference type="OrthoDB" id="5753718at2"/>
<protein>
    <submittedName>
        <fullName evidence="3">Putative membrane protein</fullName>
    </submittedName>
</protein>
<feature type="transmembrane region" description="Helical" evidence="1">
    <location>
        <begin position="234"/>
        <end position="256"/>
    </location>
</feature>
<feature type="transmembrane region" description="Helical" evidence="1">
    <location>
        <begin position="300"/>
        <end position="317"/>
    </location>
</feature>
<feature type="transmembrane region" description="Helical" evidence="1">
    <location>
        <begin position="337"/>
        <end position="362"/>
    </location>
</feature>
<organism evidence="3 4">
    <name type="scientific">Anaerospora hongkongensis</name>
    <dbReference type="NCBI Taxonomy" id="244830"/>
    <lineage>
        <taxon>Bacteria</taxon>
        <taxon>Bacillati</taxon>
        <taxon>Bacillota</taxon>
        <taxon>Negativicutes</taxon>
        <taxon>Selenomonadales</taxon>
        <taxon>Sporomusaceae</taxon>
        <taxon>Anaerospora</taxon>
    </lineage>
</organism>
<keyword evidence="1" id="KW-0812">Transmembrane</keyword>
<dbReference type="PANTHER" id="PTHR41771">
    <property type="entry name" value="MEMBRANE PROTEIN-RELATED"/>
    <property type="match status" value="1"/>
</dbReference>
<dbReference type="EMBL" id="SLUI01000021">
    <property type="protein sequence ID" value="TCL32465.1"/>
    <property type="molecule type" value="Genomic_DNA"/>
</dbReference>
<keyword evidence="1" id="KW-0472">Membrane</keyword>
<dbReference type="InterPro" id="IPR012507">
    <property type="entry name" value="YibE_F"/>
</dbReference>
<dbReference type="PANTHER" id="PTHR41771:SF1">
    <property type="entry name" value="MEMBRANE PROTEIN"/>
    <property type="match status" value="1"/>
</dbReference>
<keyword evidence="1" id="KW-1133">Transmembrane helix</keyword>
<feature type="signal peptide" evidence="2">
    <location>
        <begin position="1"/>
        <end position="21"/>
    </location>
</feature>
<evidence type="ECO:0000256" key="2">
    <source>
        <dbReference type="SAM" id="SignalP"/>
    </source>
</evidence>
<reference evidence="3 4" key="1">
    <citation type="submission" date="2019-03" db="EMBL/GenBank/DDBJ databases">
        <title>Genomic Encyclopedia of Type Strains, Phase IV (KMG-IV): sequencing the most valuable type-strain genomes for metagenomic binning, comparative biology and taxonomic classification.</title>
        <authorList>
            <person name="Goeker M."/>
        </authorList>
    </citation>
    <scope>NUCLEOTIDE SEQUENCE [LARGE SCALE GENOMIC DNA]</scope>
    <source>
        <strain evidence="3 4">DSM 15969</strain>
    </source>
</reference>
<keyword evidence="4" id="KW-1185">Reference proteome</keyword>
<evidence type="ECO:0000313" key="4">
    <source>
        <dbReference type="Proteomes" id="UP000295063"/>
    </source>
</evidence>
<feature type="transmembrane region" description="Helical" evidence="1">
    <location>
        <begin position="117"/>
        <end position="136"/>
    </location>
</feature>
<feature type="chain" id="PRO_5020335625" evidence="2">
    <location>
        <begin position="22"/>
        <end position="367"/>
    </location>
</feature>
<feature type="transmembrane region" description="Helical" evidence="1">
    <location>
        <begin position="166"/>
        <end position="185"/>
    </location>
</feature>
<feature type="transmembrane region" description="Helical" evidence="1">
    <location>
        <begin position="192"/>
        <end position="214"/>
    </location>
</feature>
<evidence type="ECO:0000256" key="1">
    <source>
        <dbReference type="SAM" id="Phobius"/>
    </source>
</evidence>
<dbReference type="Proteomes" id="UP000295063">
    <property type="component" value="Unassembled WGS sequence"/>
</dbReference>
<sequence>MKRIVTAILIIIFSLAAAVEAAPKDNTAVEYEKGTVLSVGALDASMQKEYFMGQGQLVSIKLTSGPEAGKVVDTFNYITGKSMYEINVNPGDKVIVAIAHDLQRTTYHVSDFDRFDYVYWLLGFFALALIVFGGIVGVKSVFVIAFSTLLICQFFIGQVIMAKVNITVLTLAISAVIAVVTQVTISGRTIKTLAAVLGTIGGVSIAAILSIGSIQLMHLTGLDSEEAMMLKAAILPMVDFQGVLFAGMVFGALGAVMDVTISISSALYEVKEAQPAIDAKGLFKTGMNVGRDIMGTMSNTLILAYTGSSLPLMLLIASQKQVSMVKILNLNMIVTEFARALTGSIGLICAIPLTAIITAFLLRNRSE</sequence>
<gene>
    <name evidence="3" type="ORF">EV210_12132</name>
</gene>
<evidence type="ECO:0000313" key="3">
    <source>
        <dbReference type="EMBL" id="TCL32465.1"/>
    </source>
</evidence>
<dbReference type="Pfam" id="PF07907">
    <property type="entry name" value="YibE_F"/>
    <property type="match status" value="1"/>
</dbReference>
<dbReference type="AlphaFoldDB" id="A0A4R1PMF4"/>